<dbReference type="FunFam" id="3.40.50.2300:FF:000361">
    <property type="entry name" value="Two-component system response regulator"/>
    <property type="match status" value="1"/>
</dbReference>
<dbReference type="PROSITE" id="PS50930">
    <property type="entry name" value="HTH_LYTTR"/>
    <property type="match status" value="1"/>
</dbReference>
<dbReference type="InterPro" id="IPR011006">
    <property type="entry name" value="CheY-like_superfamily"/>
</dbReference>
<evidence type="ECO:0000259" key="3">
    <source>
        <dbReference type="PROSITE" id="PS50110"/>
    </source>
</evidence>
<keyword evidence="1" id="KW-0597">Phosphoprotein</keyword>
<feature type="modified residue" description="4-aspartylphosphate" evidence="1">
    <location>
        <position position="55"/>
    </location>
</feature>
<evidence type="ECO:0000256" key="2">
    <source>
        <dbReference type="SAM" id="Coils"/>
    </source>
</evidence>
<evidence type="ECO:0000259" key="4">
    <source>
        <dbReference type="PROSITE" id="PS50930"/>
    </source>
</evidence>
<dbReference type="GO" id="GO:0003677">
    <property type="term" value="F:DNA binding"/>
    <property type="evidence" value="ECO:0007669"/>
    <property type="project" value="InterPro"/>
</dbReference>
<dbReference type="SMART" id="SM00448">
    <property type="entry name" value="REC"/>
    <property type="match status" value="1"/>
</dbReference>
<evidence type="ECO:0000313" key="5">
    <source>
        <dbReference type="EMBL" id="SHJ77262.1"/>
    </source>
</evidence>
<sequence length="256" mass="29597">MKIVIVEDEPLAGDALEELVLKLRPDYEVLERIESVEEGIEWFDTHDAPNLIFCDIHLSDGRSFEMWREVKIDCPVIFTTAYNQYAIEAFKVNSVDYLLKPIKEEELQKAIEKYESLHKEALSSEMKNLRNLIENSVLERGYREVKTRFMVKTGQVIKSISTSEVAYFIAEEGVVLLVNFKGNRFVVNYTLDQLEAQLDPQMFFRANRQLVVNIEAVKEVTPYFKGRLYLLLEPAPDGDQVISSGKANAFKEWLDM</sequence>
<gene>
    <name evidence="5" type="ORF">SAMN04488513_108134</name>
</gene>
<dbReference type="PANTHER" id="PTHR37299:SF1">
    <property type="entry name" value="STAGE 0 SPORULATION PROTEIN A HOMOLOG"/>
    <property type="match status" value="1"/>
</dbReference>
<feature type="domain" description="HTH LytTR-type" evidence="4">
    <location>
        <begin position="149"/>
        <end position="256"/>
    </location>
</feature>
<dbReference type="SUPFAM" id="SSF52172">
    <property type="entry name" value="CheY-like"/>
    <property type="match status" value="1"/>
</dbReference>
<dbReference type="Pfam" id="PF00072">
    <property type="entry name" value="Response_reg"/>
    <property type="match status" value="1"/>
</dbReference>
<dbReference type="Proteomes" id="UP000184543">
    <property type="component" value="Unassembled WGS sequence"/>
</dbReference>
<proteinExistence type="predicted"/>
<organism evidence="5 6">
    <name type="scientific">Pseudozobellia thermophila</name>
    <dbReference type="NCBI Taxonomy" id="192903"/>
    <lineage>
        <taxon>Bacteria</taxon>
        <taxon>Pseudomonadati</taxon>
        <taxon>Bacteroidota</taxon>
        <taxon>Flavobacteriia</taxon>
        <taxon>Flavobacteriales</taxon>
        <taxon>Flavobacteriaceae</taxon>
        <taxon>Pseudozobellia</taxon>
    </lineage>
</organism>
<reference evidence="6" key="1">
    <citation type="submission" date="2016-11" db="EMBL/GenBank/DDBJ databases">
        <authorList>
            <person name="Varghese N."/>
            <person name="Submissions S."/>
        </authorList>
    </citation>
    <scope>NUCLEOTIDE SEQUENCE [LARGE SCALE GENOMIC DNA]</scope>
    <source>
        <strain evidence="6">DSM 19858</strain>
    </source>
</reference>
<evidence type="ECO:0000313" key="6">
    <source>
        <dbReference type="Proteomes" id="UP000184543"/>
    </source>
</evidence>
<dbReference type="SMART" id="SM00850">
    <property type="entry name" value="LytTR"/>
    <property type="match status" value="1"/>
</dbReference>
<dbReference type="Pfam" id="PF04397">
    <property type="entry name" value="LytTR"/>
    <property type="match status" value="1"/>
</dbReference>
<name>A0A1M6M1C7_9FLAO</name>
<accession>A0A1M6M1C7</accession>
<dbReference type="PROSITE" id="PS50110">
    <property type="entry name" value="RESPONSE_REGULATORY"/>
    <property type="match status" value="1"/>
</dbReference>
<feature type="coiled-coil region" evidence="2">
    <location>
        <begin position="104"/>
        <end position="139"/>
    </location>
</feature>
<dbReference type="Gene3D" id="3.40.50.2300">
    <property type="match status" value="1"/>
</dbReference>
<protein>
    <submittedName>
        <fullName evidence="5">Two component transcriptional regulator, LytTR family</fullName>
    </submittedName>
</protein>
<dbReference type="InterPro" id="IPR046947">
    <property type="entry name" value="LytR-like"/>
</dbReference>
<dbReference type="InterPro" id="IPR007492">
    <property type="entry name" value="LytTR_DNA-bd_dom"/>
</dbReference>
<dbReference type="PANTHER" id="PTHR37299">
    <property type="entry name" value="TRANSCRIPTIONAL REGULATOR-RELATED"/>
    <property type="match status" value="1"/>
</dbReference>
<dbReference type="GO" id="GO:0000156">
    <property type="term" value="F:phosphorelay response regulator activity"/>
    <property type="evidence" value="ECO:0007669"/>
    <property type="project" value="InterPro"/>
</dbReference>
<keyword evidence="2" id="KW-0175">Coiled coil</keyword>
<dbReference type="InterPro" id="IPR001789">
    <property type="entry name" value="Sig_transdc_resp-reg_receiver"/>
</dbReference>
<dbReference type="RefSeq" id="WP_072995057.1">
    <property type="nucleotide sequence ID" value="NZ_FQYU01000008.1"/>
</dbReference>
<dbReference type="Gene3D" id="2.40.50.1020">
    <property type="entry name" value="LytTr DNA-binding domain"/>
    <property type="match status" value="1"/>
</dbReference>
<dbReference type="EMBL" id="FQYU01000008">
    <property type="protein sequence ID" value="SHJ77262.1"/>
    <property type="molecule type" value="Genomic_DNA"/>
</dbReference>
<keyword evidence="6" id="KW-1185">Reference proteome</keyword>
<dbReference type="OrthoDB" id="2168082at2"/>
<dbReference type="AlphaFoldDB" id="A0A1M6M1C7"/>
<evidence type="ECO:0000256" key="1">
    <source>
        <dbReference type="PROSITE-ProRule" id="PRU00169"/>
    </source>
</evidence>
<feature type="domain" description="Response regulatory" evidence="3">
    <location>
        <begin position="2"/>
        <end position="115"/>
    </location>
</feature>
<dbReference type="STRING" id="192903.SAMN04488513_108134"/>